<reference evidence="5" key="1">
    <citation type="journal article" date="2019" name="Int. J. Syst. Evol. Microbiol.">
        <title>The Global Catalogue of Microorganisms (GCM) 10K type strain sequencing project: providing services to taxonomists for standard genome sequencing and annotation.</title>
        <authorList>
            <consortium name="The Broad Institute Genomics Platform"/>
            <consortium name="The Broad Institute Genome Sequencing Center for Infectious Disease"/>
            <person name="Wu L."/>
            <person name="Ma J."/>
        </authorList>
    </citation>
    <scope>NUCLEOTIDE SEQUENCE [LARGE SCALE GENOMIC DNA]</scope>
    <source>
        <strain evidence="5">CGMCC 4.7035</strain>
    </source>
</reference>
<dbReference type="Gene3D" id="1.10.1200.10">
    <property type="entry name" value="ACP-like"/>
    <property type="match status" value="1"/>
</dbReference>
<comment type="caution">
    <text evidence="4">The sequence shown here is derived from an EMBL/GenBank/DDBJ whole genome shotgun (WGS) entry which is preliminary data.</text>
</comment>
<dbReference type="EMBL" id="JBHRWR010000021">
    <property type="protein sequence ID" value="MFC3576803.1"/>
    <property type="molecule type" value="Genomic_DNA"/>
</dbReference>
<name>A0ABV7SJH6_9ACTN</name>
<proteinExistence type="predicted"/>
<evidence type="ECO:0000259" key="3">
    <source>
        <dbReference type="PROSITE" id="PS50075"/>
    </source>
</evidence>
<evidence type="ECO:0000313" key="4">
    <source>
        <dbReference type="EMBL" id="MFC3576803.1"/>
    </source>
</evidence>
<dbReference type="InterPro" id="IPR036736">
    <property type="entry name" value="ACP-like_sf"/>
</dbReference>
<dbReference type="RefSeq" id="WP_310764173.1">
    <property type="nucleotide sequence ID" value="NZ_JBHRWR010000021.1"/>
</dbReference>
<keyword evidence="1" id="KW-0596">Phosphopantetheine</keyword>
<keyword evidence="2" id="KW-0597">Phosphoprotein</keyword>
<dbReference type="SMART" id="SM00823">
    <property type="entry name" value="PKS_PP"/>
    <property type="match status" value="1"/>
</dbReference>
<dbReference type="Pfam" id="PF00550">
    <property type="entry name" value="PP-binding"/>
    <property type="match status" value="1"/>
</dbReference>
<protein>
    <submittedName>
        <fullName evidence="4">Acyl carrier protein</fullName>
    </submittedName>
</protein>
<keyword evidence="5" id="KW-1185">Reference proteome</keyword>
<accession>A0ABV7SJH6</accession>
<evidence type="ECO:0000256" key="2">
    <source>
        <dbReference type="ARBA" id="ARBA00022553"/>
    </source>
</evidence>
<evidence type="ECO:0000313" key="5">
    <source>
        <dbReference type="Proteomes" id="UP001595701"/>
    </source>
</evidence>
<organism evidence="4 5">
    <name type="scientific">Streptomyces yaanensis</name>
    <dbReference type="NCBI Taxonomy" id="1142239"/>
    <lineage>
        <taxon>Bacteria</taxon>
        <taxon>Bacillati</taxon>
        <taxon>Actinomycetota</taxon>
        <taxon>Actinomycetes</taxon>
        <taxon>Kitasatosporales</taxon>
        <taxon>Streptomycetaceae</taxon>
        <taxon>Streptomyces</taxon>
    </lineage>
</organism>
<gene>
    <name evidence="4" type="ORF">ACFOZ0_26685</name>
</gene>
<evidence type="ECO:0000256" key="1">
    <source>
        <dbReference type="ARBA" id="ARBA00022450"/>
    </source>
</evidence>
<feature type="domain" description="Carrier" evidence="3">
    <location>
        <begin position="11"/>
        <end position="88"/>
    </location>
</feature>
<dbReference type="InterPro" id="IPR020806">
    <property type="entry name" value="PKS_PP-bd"/>
</dbReference>
<sequence length="94" mass="10395">MTEHGPTVIEPTAENIATWLLERVAYYLDEPTEAIDAEAPLAHYGLDSVYALALCGDIEDTLSVSIEPTLIWDVENLVDLTGRLAELVAERPRQ</sequence>
<dbReference type="InterPro" id="IPR009081">
    <property type="entry name" value="PP-bd_ACP"/>
</dbReference>
<dbReference type="Proteomes" id="UP001595701">
    <property type="component" value="Unassembled WGS sequence"/>
</dbReference>
<dbReference type="PROSITE" id="PS50075">
    <property type="entry name" value="CARRIER"/>
    <property type="match status" value="1"/>
</dbReference>
<dbReference type="SUPFAM" id="SSF47336">
    <property type="entry name" value="ACP-like"/>
    <property type="match status" value="1"/>
</dbReference>